<keyword evidence="2" id="KW-1185">Reference proteome</keyword>
<protein>
    <recommendedName>
        <fullName evidence="3">WD40-repeat-containing domain</fullName>
    </recommendedName>
</protein>
<evidence type="ECO:0000313" key="2">
    <source>
        <dbReference type="Proteomes" id="UP000683925"/>
    </source>
</evidence>
<dbReference type="InterPro" id="IPR001680">
    <property type="entry name" value="WD40_rpt"/>
</dbReference>
<dbReference type="EMBL" id="CAJJDP010000111">
    <property type="protein sequence ID" value="CAD8196431.1"/>
    <property type="molecule type" value="Genomic_DNA"/>
</dbReference>
<dbReference type="OrthoDB" id="63070at2759"/>
<reference evidence="1" key="1">
    <citation type="submission" date="2021-01" db="EMBL/GenBank/DDBJ databases">
        <authorList>
            <consortium name="Genoscope - CEA"/>
            <person name="William W."/>
        </authorList>
    </citation>
    <scope>NUCLEOTIDE SEQUENCE</scope>
</reference>
<comment type="caution">
    <text evidence="1">The sequence shown here is derived from an EMBL/GenBank/DDBJ whole genome shotgun (WGS) entry which is preliminary data.</text>
</comment>
<evidence type="ECO:0008006" key="3">
    <source>
        <dbReference type="Google" id="ProtNLM"/>
    </source>
</evidence>
<dbReference type="PANTHER" id="PTHR19920">
    <property type="entry name" value="WD40 PROTEIN CIAO1"/>
    <property type="match status" value="1"/>
</dbReference>
<organism evidence="1 2">
    <name type="scientific">Paramecium octaurelia</name>
    <dbReference type="NCBI Taxonomy" id="43137"/>
    <lineage>
        <taxon>Eukaryota</taxon>
        <taxon>Sar</taxon>
        <taxon>Alveolata</taxon>
        <taxon>Ciliophora</taxon>
        <taxon>Intramacronucleata</taxon>
        <taxon>Oligohymenophorea</taxon>
        <taxon>Peniculida</taxon>
        <taxon>Parameciidae</taxon>
        <taxon>Paramecium</taxon>
    </lineage>
</organism>
<dbReference type="PANTHER" id="PTHR19920:SF0">
    <property type="entry name" value="CYTOSOLIC IRON-SULFUR PROTEIN ASSEMBLY PROTEIN CIAO1-RELATED"/>
    <property type="match status" value="1"/>
</dbReference>
<dbReference type="Proteomes" id="UP000683925">
    <property type="component" value="Unassembled WGS sequence"/>
</dbReference>
<dbReference type="Pfam" id="PF00400">
    <property type="entry name" value="WD40"/>
    <property type="match status" value="1"/>
</dbReference>
<name>A0A8S1X5Q5_PAROT</name>
<dbReference type="SMART" id="SM00320">
    <property type="entry name" value="WD40"/>
    <property type="match status" value="3"/>
</dbReference>
<accession>A0A8S1X5Q5</accession>
<evidence type="ECO:0000313" key="1">
    <source>
        <dbReference type="EMBL" id="CAD8196431.1"/>
    </source>
</evidence>
<dbReference type="AlphaFoldDB" id="A0A8S1X5Q5"/>
<sequence length="500" mass="59245">MNKLTIIENQSEFHCYSQHNQPICSVVLDPNLTNNQRFLCGSCLEFFESEYKIVGIKKVIQTIEEIYETQIMQLENQTMNTVQQLQSIIKSTQQLKQQFMDLFDSLIGIAEGWKNELLLQIQKFYKYSFYDQLDDYIKNKNTSEVDNKEKIKIVNRSWMTKLCNNLNQYNENESKLTFRELRLKFMKILNQKDSLDEEIKFNLIQQSVKQSIKCNSISFNSSGTIMISSEYQNIKVWSFTQGKIELLQTLQGHSNWVQCLCYSKKQNSFVSGIMNGLVRNLINITLIGLYLLFSGSSDYTIKVWKVDFDKNELQYLYSLDKHVNYVISLSLNKSENQLVSCAQQRNQIIIWEKKEKDKYEFKYFVKQSVYKEGFKVGFIGENSFIWITGDQGINMIYNFEQREGVYQENLSKTIQLVTNYQEYDEYFFPIIYNEKRNFIIVRHKSYIYLIRDNKKGQLQILDQLNCNTSDIYGAMTDNGKYLVFWDFYTSGYSIYELQNK</sequence>
<gene>
    <name evidence="1" type="ORF">POCTA_138.1.T1110175</name>
</gene>
<dbReference type="OMA" id="CNTSDIY"/>
<dbReference type="GO" id="GO:0097361">
    <property type="term" value="C:cytosolic [4Fe-4S] assembly targeting complex"/>
    <property type="evidence" value="ECO:0007669"/>
    <property type="project" value="TreeGrafter"/>
</dbReference>
<dbReference type="GO" id="GO:0016226">
    <property type="term" value="P:iron-sulfur cluster assembly"/>
    <property type="evidence" value="ECO:0007669"/>
    <property type="project" value="TreeGrafter"/>
</dbReference>
<proteinExistence type="predicted"/>